<evidence type="ECO:0000313" key="4">
    <source>
        <dbReference type="Proteomes" id="UP000249447"/>
    </source>
</evidence>
<proteinExistence type="predicted"/>
<keyword evidence="2" id="KW-0732">Signal</keyword>
<accession>A0A2U9T956</accession>
<feature type="chain" id="PRO_5015884854" evidence="2">
    <location>
        <begin position="31"/>
        <end position="124"/>
    </location>
</feature>
<dbReference type="AlphaFoldDB" id="A0A2U9T956"/>
<dbReference type="EMBL" id="CP029843">
    <property type="protein sequence ID" value="AWV06049.1"/>
    <property type="molecule type" value="Genomic_DNA"/>
</dbReference>
<dbReference type="InterPro" id="IPR007039">
    <property type="entry name" value="TrbC/VirB2"/>
</dbReference>
<organism evidence="3 4">
    <name type="scientific">Marilutibacter maris</name>
    <dbReference type="NCBI Taxonomy" id="1605891"/>
    <lineage>
        <taxon>Bacteria</taxon>
        <taxon>Pseudomonadati</taxon>
        <taxon>Pseudomonadota</taxon>
        <taxon>Gammaproteobacteria</taxon>
        <taxon>Lysobacterales</taxon>
        <taxon>Lysobacteraceae</taxon>
        <taxon>Marilutibacter</taxon>
    </lineage>
</organism>
<dbReference type="RefSeq" id="WP_223250235.1">
    <property type="nucleotide sequence ID" value="NZ_CP029843.1"/>
</dbReference>
<dbReference type="PROSITE" id="PS51257">
    <property type="entry name" value="PROKAR_LIPOPROTEIN"/>
    <property type="match status" value="1"/>
</dbReference>
<reference evidence="3 4" key="1">
    <citation type="submission" date="2018-05" db="EMBL/GenBank/DDBJ databases">
        <title>The complete genome of Lysobacter maris HZ9B, a marine bacterium antagonistic against terrestrial plant pathogens.</title>
        <authorList>
            <person name="Zhang X.-Q."/>
        </authorList>
    </citation>
    <scope>NUCLEOTIDE SEQUENCE [LARGE SCALE GENOMIC DNA]</scope>
    <source>
        <strain evidence="3 4">HZ9B</strain>
    </source>
</reference>
<keyword evidence="4" id="KW-1185">Reference proteome</keyword>
<dbReference type="Pfam" id="PF04956">
    <property type="entry name" value="TrbC"/>
    <property type="match status" value="1"/>
</dbReference>
<keyword evidence="1" id="KW-0472">Membrane</keyword>
<dbReference type="KEGG" id="lmb:C9I47_0324"/>
<keyword evidence="1" id="KW-1133">Transmembrane helix</keyword>
<feature type="transmembrane region" description="Helical" evidence="1">
    <location>
        <begin position="79"/>
        <end position="100"/>
    </location>
</feature>
<evidence type="ECO:0000256" key="1">
    <source>
        <dbReference type="SAM" id="Phobius"/>
    </source>
</evidence>
<sequence>MTHQIKQAAPAAMMAVAFVACLAAPELALAQDRDFEGQTCGFLDQIVGLLGIASIAVVTIAIIFAGYQIAFAHKRLSDVSTILIGALLIGGAGQLAGWILGDEYGECGAAGTTMLVQQAQYFIS</sequence>
<feature type="transmembrane region" description="Helical" evidence="1">
    <location>
        <begin position="46"/>
        <end position="67"/>
    </location>
</feature>
<evidence type="ECO:0000256" key="2">
    <source>
        <dbReference type="SAM" id="SignalP"/>
    </source>
</evidence>
<gene>
    <name evidence="3" type="ORF">C9I47_0324</name>
</gene>
<keyword evidence="1" id="KW-0812">Transmembrane</keyword>
<protein>
    <submittedName>
        <fullName evidence="3">Major pilus subunit of type IV secretion complex (VirB2)</fullName>
    </submittedName>
</protein>
<evidence type="ECO:0000313" key="3">
    <source>
        <dbReference type="EMBL" id="AWV06049.1"/>
    </source>
</evidence>
<name>A0A2U9T956_9GAMM</name>
<dbReference type="Proteomes" id="UP000249447">
    <property type="component" value="Chromosome"/>
</dbReference>
<feature type="signal peptide" evidence="2">
    <location>
        <begin position="1"/>
        <end position="30"/>
    </location>
</feature>